<dbReference type="Proteomes" id="UP000736164">
    <property type="component" value="Unassembled WGS sequence"/>
</dbReference>
<dbReference type="EMBL" id="JAAWVO010005753">
    <property type="protein sequence ID" value="MBN3312496.1"/>
    <property type="molecule type" value="Genomic_DNA"/>
</dbReference>
<feature type="non-terminal residue" evidence="2">
    <location>
        <position position="1"/>
    </location>
</feature>
<protein>
    <submittedName>
        <fullName evidence="2">FAM3A protein</fullName>
    </submittedName>
</protein>
<comment type="caution">
    <text evidence="2">The sequence shown here is derived from an EMBL/GenBank/DDBJ whole genome shotgun (WGS) entry which is preliminary data.</text>
</comment>
<keyword evidence="1" id="KW-0472">Membrane</keyword>
<keyword evidence="1" id="KW-1133">Transmembrane helix</keyword>
<dbReference type="InterPro" id="IPR039220">
    <property type="entry name" value="FAM3"/>
</dbReference>
<dbReference type="PANTHER" id="PTHR14592">
    <property type="entry name" value="UNCHARACTERIZED FAM3"/>
    <property type="match status" value="1"/>
</dbReference>
<organism evidence="2 3">
    <name type="scientific">Atractosteus spatula</name>
    <name type="common">Alligator gar</name>
    <name type="synonym">Lepisosteus spatula</name>
    <dbReference type="NCBI Taxonomy" id="7917"/>
    <lineage>
        <taxon>Eukaryota</taxon>
        <taxon>Metazoa</taxon>
        <taxon>Chordata</taxon>
        <taxon>Craniata</taxon>
        <taxon>Vertebrata</taxon>
        <taxon>Euteleostomi</taxon>
        <taxon>Actinopterygii</taxon>
        <taxon>Neopterygii</taxon>
        <taxon>Holostei</taxon>
        <taxon>Semionotiformes</taxon>
        <taxon>Lepisosteidae</taxon>
        <taxon>Atractosteus</taxon>
    </lineage>
</organism>
<evidence type="ECO:0000313" key="3">
    <source>
        <dbReference type="Proteomes" id="UP000736164"/>
    </source>
</evidence>
<dbReference type="AlphaFoldDB" id="A0A8J7NJZ2"/>
<reference evidence="2" key="1">
    <citation type="journal article" date="2021" name="Cell">
        <title>Tracing the genetic footprints of vertebrate landing in non-teleost ray-finned fishes.</title>
        <authorList>
            <person name="Bi X."/>
            <person name="Wang K."/>
            <person name="Yang L."/>
            <person name="Pan H."/>
            <person name="Jiang H."/>
            <person name="Wei Q."/>
            <person name="Fang M."/>
            <person name="Yu H."/>
            <person name="Zhu C."/>
            <person name="Cai Y."/>
            <person name="He Y."/>
            <person name="Gan X."/>
            <person name="Zeng H."/>
            <person name="Yu D."/>
            <person name="Zhu Y."/>
            <person name="Jiang H."/>
            <person name="Qiu Q."/>
            <person name="Yang H."/>
            <person name="Zhang Y.E."/>
            <person name="Wang W."/>
            <person name="Zhu M."/>
            <person name="He S."/>
            <person name="Zhang G."/>
        </authorList>
    </citation>
    <scope>NUCLEOTIDE SEQUENCE</scope>
    <source>
        <strain evidence="2">Allg_001</strain>
    </source>
</reference>
<sequence>MRLAGPLRALVVVLTVGMTWILGSAIFGADRGIILVRQLLSAPSEVITPEPRPRRYKCGLPSPCPDRHFAFRIVSGAANVIGPKICLEDKILVSSVKNNVGRGLNIALVNGKD</sequence>
<accession>A0A8J7NJZ2</accession>
<gene>
    <name evidence="2" type="primary">Fam3a</name>
    <name evidence="2" type="ORF">GTO95_0009512</name>
</gene>
<feature type="transmembrane region" description="Helical" evidence="1">
    <location>
        <begin position="6"/>
        <end position="29"/>
    </location>
</feature>
<evidence type="ECO:0000313" key="2">
    <source>
        <dbReference type="EMBL" id="MBN3312496.1"/>
    </source>
</evidence>
<feature type="non-terminal residue" evidence="2">
    <location>
        <position position="113"/>
    </location>
</feature>
<name>A0A8J7NJZ2_ATRSP</name>
<proteinExistence type="predicted"/>
<keyword evidence="3" id="KW-1185">Reference proteome</keyword>
<keyword evidence="1" id="KW-0812">Transmembrane</keyword>
<evidence type="ECO:0000256" key="1">
    <source>
        <dbReference type="SAM" id="Phobius"/>
    </source>
</evidence>